<dbReference type="GO" id="GO:0016020">
    <property type="term" value="C:membrane"/>
    <property type="evidence" value="ECO:0007669"/>
    <property type="project" value="UniProtKB-SubCell"/>
</dbReference>
<evidence type="ECO:0000256" key="6">
    <source>
        <dbReference type="SAM" id="Phobius"/>
    </source>
</evidence>
<evidence type="ECO:0000256" key="4">
    <source>
        <dbReference type="ARBA" id="ARBA00022989"/>
    </source>
</evidence>
<dbReference type="InterPro" id="IPR050475">
    <property type="entry name" value="Prenyltransferase_related"/>
</dbReference>
<dbReference type="InterPro" id="IPR044878">
    <property type="entry name" value="UbiA_sf"/>
</dbReference>
<dbReference type="Proteomes" id="UP000319619">
    <property type="component" value="Unassembled WGS sequence"/>
</dbReference>
<comment type="caution">
    <text evidence="7">The sequence shown here is derived from an EMBL/GenBank/DDBJ whole genome shotgun (WGS) entry which is preliminary data.</text>
</comment>
<feature type="transmembrane region" description="Helical" evidence="6">
    <location>
        <begin position="21"/>
        <end position="42"/>
    </location>
</feature>
<evidence type="ECO:0000313" key="7">
    <source>
        <dbReference type="EMBL" id="TKJ41008.1"/>
    </source>
</evidence>
<evidence type="ECO:0000256" key="2">
    <source>
        <dbReference type="ARBA" id="ARBA00022475"/>
    </source>
</evidence>
<feature type="transmembrane region" description="Helical" evidence="6">
    <location>
        <begin position="235"/>
        <end position="257"/>
    </location>
</feature>
<keyword evidence="4 6" id="KW-1133">Transmembrane helix</keyword>
<gene>
    <name evidence="7" type="ORF">CEE37_04915</name>
</gene>
<name>A0A532V1G0_UNCL8</name>
<dbReference type="Pfam" id="PF01040">
    <property type="entry name" value="UbiA"/>
    <property type="match status" value="1"/>
</dbReference>
<dbReference type="EMBL" id="NJBN01000003">
    <property type="protein sequence ID" value="TKJ41008.1"/>
    <property type="molecule type" value="Genomic_DNA"/>
</dbReference>
<feature type="transmembrane region" description="Helical" evidence="6">
    <location>
        <begin position="48"/>
        <end position="68"/>
    </location>
</feature>
<dbReference type="CDD" id="cd13961">
    <property type="entry name" value="PT_UbiA_DGGGPS"/>
    <property type="match status" value="1"/>
</dbReference>
<reference evidence="7 8" key="1">
    <citation type="submission" date="2017-06" db="EMBL/GenBank/DDBJ databases">
        <title>Novel microbial phyla capable of carbon fixation and sulfur reduction in deep-sea sediments.</title>
        <authorList>
            <person name="Huang J."/>
            <person name="Baker B."/>
            <person name="Wang Y."/>
        </authorList>
    </citation>
    <scope>NUCLEOTIDE SEQUENCE [LARGE SCALE GENOMIC DNA]</scope>
    <source>
        <strain evidence="7">B3_LCP</strain>
    </source>
</reference>
<protein>
    <recommendedName>
        <fullName evidence="9">Geranylgeranylglycerol-phosphate geranylgeranyltransferase</fullName>
    </recommendedName>
</protein>
<accession>A0A532V1G0</accession>
<dbReference type="AlphaFoldDB" id="A0A532V1G0"/>
<keyword evidence="3 6" id="KW-0812">Transmembrane</keyword>
<evidence type="ECO:0000256" key="5">
    <source>
        <dbReference type="ARBA" id="ARBA00023136"/>
    </source>
</evidence>
<keyword evidence="2" id="KW-1003">Cell membrane</keyword>
<organism evidence="7 8">
    <name type="scientific">candidate division LCP-89 bacterium B3_LCP</name>
    <dbReference type="NCBI Taxonomy" id="2012998"/>
    <lineage>
        <taxon>Bacteria</taxon>
        <taxon>Pseudomonadati</taxon>
        <taxon>Bacteria division LCP-89</taxon>
    </lineage>
</organism>
<evidence type="ECO:0000313" key="8">
    <source>
        <dbReference type="Proteomes" id="UP000319619"/>
    </source>
</evidence>
<dbReference type="InterPro" id="IPR000537">
    <property type="entry name" value="UbiA_prenyltransferase"/>
</dbReference>
<dbReference type="PANTHER" id="PTHR42723:SF1">
    <property type="entry name" value="CHLOROPHYLL SYNTHASE, CHLOROPLASTIC"/>
    <property type="match status" value="1"/>
</dbReference>
<evidence type="ECO:0000256" key="1">
    <source>
        <dbReference type="ARBA" id="ARBA00004141"/>
    </source>
</evidence>
<evidence type="ECO:0000256" key="3">
    <source>
        <dbReference type="ARBA" id="ARBA00022692"/>
    </source>
</evidence>
<comment type="subcellular location">
    <subcellularLocation>
        <location evidence="1">Membrane</location>
        <topology evidence="1">Multi-pass membrane protein</topology>
    </subcellularLocation>
</comment>
<feature type="transmembrane region" description="Helical" evidence="6">
    <location>
        <begin position="139"/>
        <end position="159"/>
    </location>
</feature>
<feature type="transmembrane region" description="Helical" evidence="6">
    <location>
        <begin position="203"/>
        <end position="223"/>
    </location>
</feature>
<feature type="transmembrane region" description="Helical" evidence="6">
    <location>
        <begin position="165"/>
        <end position="182"/>
    </location>
</feature>
<keyword evidence="5 6" id="KW-0472">Membrane</keyword>
<proteinExistence type="predicted"/>
<dbReference type="GO" id="GO:0016765">
    <property type="term" value="F:transferase activity, transferring alkyl or aryl (other than methyl) groups"/>
    <property type="evidence" value="ECO:0007669"/>
    <property type="project" value="InterPro"/>
</dbReference>
<evidence type="ECO:0008006" key="9">
    <source>
        <dbReference type="Google" id="ProtNLM"/>
    </source>
</evidence>
<sequence length="288" mass="31668">MISNPGMLFSIRGYLRISRPVNLVITAVSVFVAGVIATNYWMDFVDTLLLASLSAALIAAGGNVLNDYCDRDLDRRQKPHRPIPSGHVTVKGALLWAWICFTAGLIVALTLGKDMFIIAISATVLLLLYNLYWKRVPLIGNLAVALTASLAFIYGGIAVRSISTALWVACLAFLFHLGREITKDIEDQQGDAECRVQTLVVRYGLSAGQIAATIAFCLLILYLPFPHLLGPFNAVYFYITVFGILPVLILAILWTWCWNSPRMMHKLNVILKTDMILGLIALLLGKSG</sequence>
<dbReference type="PANTHER" id="PTHR42723">
    <property type="entry name" value="CHLOROPHYLL SYNTHASE"/>
    <property type="match status" value="1"/>
</dbReference>
<dbReference type="Gene3D" id="1.10.357.140">
    <property type="entry name" value="UbiA prenyltransferase"/>
    <property type="match status" value="1"/>
</dbReference>
<feature type="transmembrane region" description="Helical" evidence="6">
    <location>
        <begin position="88"/>
        <end position="109"/>
    </location>
</feature>
<feature type="transmembrane region" description="Helical" evidence="6">
    <location>
        <begin position="115"/>
        <end position="132"/>
    </location>
</feature>